<protein>
    <submittedName>
        <fullName evidence="2">Uncharacterized protein</fullName>
    </submittedName>
</protein>
<name>A0ABS1KZH4_9BACT</name>
<comment type="caution">
    <text evidence="2">The sequence shown here is derived from an EMBL/GenBank/DDBJ whole genome shotgun (WGS) entry which is preliminary data.</text>
</comment>
<reference evidence="2 3" key="1">
    <citation type="submission" date="2021-01" db="EMBL/GenBank/DDBJ databases">
        <title>Chryseolinea sp. Jin1 Genome sequencing and assembly.</title>
        <authorList>
            <person name="Kim I."/>
        </authorList>
    </citation>
    <scope>NUCLEOTIDE SEQUENCE [LARGE SCALE GENOMIC DNA]</scope>
    <source>
        <strain evidence="2 3">Jin1</strain>
    </source>
</reference>
<proteinExistence type="predicted"/>
<evidence type="ECO:0000313" key="3">
    <source>
        <dbReference type="Proteomes" id="UP000613030"/>
    </source>
</evidence>
<keyword evidence="3" id="KW-1185">Reference proteome</keyword>
<organism evidence="2 3">
    <name type="scientific">Chryseolinea lacunae</name>
    <dbReference type="NCBI Taxonomy" id="2801331"/>
    <lineage>
        <taxon>Bacteria</taxon>
        <taxon>Pseudomonadati</taxon>
        <taxon>Bacteroidota</taxon>
        <taxon>Cytophagia</taxon>
        <taxon>Cytophagales</taxon>
        <taxon>Fulvivirgaceae</taxon>
        <taxon>Chryseolinea</taxon>
    </lineage>
</organism>
<evidence type="ECO:0000313" key="2">
    <source>
        <dbReference type="EMBL" id="MBL0744866.1"/>
    </source>
</evidence>
<dbReference type="Proteomes" id="UP000613030">
    <property type="component" value="Unassembled WGS sequence"/>
</dbReference>
<keyword evidence="1" id="KW-0472">Membrane</keyword>
<keyword evidence="1" id="KW-1133">Transmembrane helix</keyword>
<evidence type="ECO:0000256" key="1">
    <source>
        <dbReference type="SAM" id="Phobius"/>
    </source>
</evidence>
<dbReference type="EMBL" id="JAERRB010000013">
    <property type="protein sequence ID" value="MBL0744866.1"/>
    <property type="molecule type" value="Genomic_DNA"/>
</dbReference>
<feature type="transmembrane region" description="Helical" evidence="1">
    <location>
        <begin position="33"/>
        <end position="53"/>
    </location>
</feature>
<sequence>MNAIEKIESLKKAMADKLGGNLNRLPVKTQKRYLILTGCIMASLCVAMVVAPFTQDQAHRARLPEGKIATAVIPLPEAPRLSPADLEMLRDFKHAMDSLKIHDVHAFQEILQGRHGLLDSVARLIQWHE</sequence>
<keyword evidence="1" id="KW-0812">Transmembrane</keyword>
<dbReference type="RefSeq" id="WP_202014842.1">
    <property type="nucleotide sequence ID" value="NZ_JAERRB010000013.1"/>
</dbReference>
<accession>A0ABS1KZH4</accession>
<gene>
    <name evidence="2" type="ORF">JI741_26770</name>
</gene>